<feature type="signal peptide" evidence="1">
    <location>
        <begin position="1"/>
        <end position="17"/>
    </location>
</feature>
<feature type="chain" id="PRO_5016772391" evidence="1">
    <location>
        <begin position="18"/>
        <end position="234"/>
    </location>
</feature>
<gene>
    <name evidence="2" type="ORF">NCTC10359_01040</name>
</gene>
<dbReference type="Proteomes" id="UP000254437">
    <property type="component" value="Unassembled WGS sequence"/>
</dbReference>
<dbReference type="RefSeq" id="WP_115006123.1">
    <property type="nucleotide sequence ID" value="NZ_UGQU01000001.1"/>
</dbReference>
<name>A0A378TA60_MORLA</name>
<dbReference type="EMBL" id="UGQU01000001">
    <property type="protein sequence ID" value="STZ56426.1"/>
    <property type="molecule type" value="Genomic_DNA"/>
</dbReference>
<accession>A0A378TA60</accession>
<evidence type="ECO:0000256" key="1">
    <source>
        <dbReference type="SAM" id="SignalP"/>
    </source>
</evidence>
<sequence length="234" mass="27387">MRLFIIIMLFLSSMAYANVSVNISNITPSDESVERLIKAKMTKEHYINAFSDVIPQSVIVIQIFPFIISENDDRQALEQKLAMMLELNKKSQEMLKKEITTDPNWIELIDKMYIQTEIDKTKRLYNQEQVNALIEFYESPIGKSIALTESYEVEHELVDNPDINSIIEYVENHGKDFLEKYNKTKEAQLREEVEKLYENSPTVRYMYSEMFKIAENLGYGSEPNPEFLKNIDSE</sequence>
<protein>
    <submittedName>
        <fullName evidence="2">Uncharacterized protein conserved in bacteria</fullName>
    </submittedName>
</protein>
<evidence type="ECO:0000313" key="3">
    <source>
        <dbReference type="Proteomes" id="UP000254437"/>
    </source>
</evidence>
<evidence type="ECO:0000313" key="2">
    <source>
        <dbReference type="EMBL" id="STZ56426.1"/>
    </source>
</evidence>
<dbReference type="AlphaFoldDB" id="A0A378TA60"/>
<keyword evidence="1" id="KW-0732">Signal</keyword>
<proteinExistence type="predicted"/>
<reference evidence="2 3" key="1">
    <citation type="submission" date="2018-06" db="EMBL/GenBank/DDBJ databases">
        <authorList>
            <consortium name="Pathogen Informatics"/>
            <person name="Doyle S."/>
        </authorList>
    </citation>
    <scope>NUCLEOTIDE SEQUENCE [LARGE SCALE GENOMIC DNA]</scope>
    <source>
        <strain evidence="2 3">NCTC10359</strain>
    </source>
</reference>
<organism evidence="2 3">
    <name type="scientific">Moraxella lacunata</name>
    <dbReference type="NCBI Taxonomy" id="477"/>
    <lineage>
        <taxon>Bacteria</taxon>
        <taxon>Pseudomonadati</taxon>
        <taxon>Pseudomonadota</taxon>
        <taxon>Gammaproteobacteria</taxon>
        <taxon>Moraxellales</taxon>
        <taxon>Moraxellaceae</taxon>
        <taxon>Moraxella</taxon>
    </lineage>
</organism>